<reference evidence="5 6" key="1">
    <citation type="submission" date="2017-03" db="EMBL/GenBank/DDBJ databases">
        <title>Isolation of Levoglucosan Utilizing Bacteria.</title>
        <authorList>
            <person name="Arya A.S."/>
        </authorList>
    </citation>
    <scope>NUCLEOTIDE SEQUENCE [LARGE SCALE GENOMIC DNA]</scope>
    <source>
        <strain evidence="5 6">MEC069</strain>
    </source>
</reference>
<dbReference type="PANTHER" id="PTHR46663">
    <property type="entry name" value="DIGUANYLATE CYCLASE DGCT-RELATED"/>
    <property type="match status" value="1"/>
</dbReference>
<dbReference type="InterPro" id="IPR028082">
    <property type="entry name" value="Peripla_BP_I"/>
</dbReference>
<keyword evidence="3" id="KW-0804">Transcription</keyword>
<evidence type="ECO:0000256" key="1">
    <source>
        <dbReference type="ARBA" id="ARBA00023015"/>
    </source>
</evidence>
<dbReference type="Gene3D" id="3.30.70.270">
    <property type="match status" value="1"/>
</dbReference>
<dbReference type="CDD" id="cd06267">
    <property type="entry name" value="PBP1_LacI_sugar_binding-like"/>
    <property type="match status" value="1"/>
</dbReference>
<comment type="caution">
    <text evidence="5">The sequence shown here is derived from an EMBL/GenBank/DDBJ whole genome shotgun (WGS) entry which is preliminary data.</text>
</comment>
<gene>
    <name evidence="5" type="ORF">B5M42_23645</name>
</gene>
<feature type="domain" description="GGDEF" evidence="4">
    <location>
        <begin position="473"/>
        <end position="627"/>
    </location>
</feature>
<evidence type="ECO:0000313" key="5">
    <source>
        <dbReference type="EMBL" id="TFE83144.1"/>
    </source>
</evidence>
<protein>
    <recommendedName>
        <fullName evidence="4">GGDEF domain-containing protein</fullName>
    </recommendedName>
</protein>
<dbReference type="OrthoDB" id="56125at2"/>
<organism evidence="5 6">
    <name type="scientific">Paenibacillus athensensis</name>
    <dbReference type="NCBI Taxonomy" id="1967502"/>
    <lineage>
        <taxon>Bacteria</taxon>
        <taxon>Bacillati</taxon>
        <taxon>Bacillota</taxon>
        <taxon>Bacilli</taxon>
        <taxon>Bacillales</taxon>
        <taxon>Paenibacillaceae</taxon>
        <taxon>Paenibacillus</taxon>
    </lineage>
</organism>
<dbReference type="Pfam" id="PF00990">
    <property type="entry name" value="GGDEF"/>
    <property type="match status" value="2"/>
</dbReference>
<dbReference type="InterPro" id="IPR046335">
    <property type="entry name" value="LacI/GalR-like_sensor"/>
</dbReference>
<accession>A0A4Y8PQI1</accession>
<dbReference type="InterPro" id="IPR043128">
    <property type="entry name" value="Rev_trsase/Diguanyl_cyclase"/>
</dbReference>
<dbReference type="SUPFAM" id="SSF55073">
    <property type="entry name" value="Nucleotide cyclase"/>
    <property type="match status" value="1"/>
</dbReference>
<dbReference type="InterPro" id="IPR000160">
    <property type="entry name" value="GGDEF_dom"/>
</dbReference>
<dbReference type="PROSITE" id="PS50887">
    <property type="entry name" value="GGDEF"/>
    <property type="match status" value="1"/>
</dbReference>
<sequence length="627" mass="71560">MTITIGLLTENNWLKNEKVSLLFEGVREACAKQDVNLIRFGYLNANELLKTQSQHKMIVDFVRQFPLDGLLFQGWDLTVQAENLETLREKIRLPLFSLGKVIPGIPSNFMHGGFYLRRLLLHLLRKHGFKRIAYICPWTPDGRNEVYRRTMTKMNVWDDTLYVDEHELQGYSMYERAERAVSILLDERKVRFDAIIALTMEEAFTVQRTLLERGFRVPGDVAVCCYEDGRMVQFTEPSITSIYYPIKEVGYCGAEQLIHTIRTGRSSTTHSVPGKIAYRESCGCVSDTGVADPAGEVRRLGWEIEERDFYFHRLEEAGHMLNTSHDRSVMLTVMKQAVAKLNIPTCYMFLNDTLPDGGGDWTMGFRYEEGKAEPAARLPFQEAKALCFPEDRRFCYTAELLHIGDRHFGFLLLDGSVHDVRNLLTFSGYVSNALHNTSLISRLTQLAHYDPLTHLYNRRSFHESLTRLTADNHPFSLMYMDVDGFKQVNDQLGHEAGDLLLQEMACRLARVLQPYAVHIAVEGEGGAEDESREQLGKAIFRLGGDEFMGILHSLDELEQAQVKGEMERVFREPFPAAGRLSIGISVGFSRYPHDATDSSLLISLADARMYKDKNRKKALRQQGRISN</sequence>
<evidence type="ECO:0000256" key="2">
    <source>
        <dbReference type="ARBA" id="ARBA00023125"/>
    </source>
</evidence>
<dbReference type="RefSeq" id="WP_134757415.1">
    <property type="nucleotide sequence ID" value="NZ_MYFO02000013.1"/>
</dbReference>
<dbReference type="Gene3D" id="3.40.50.2300">
    <property type="match status" value="2"/>
</dbReference>
<dbReference type="AlphaFoldDB" id="A0A4Y8PQI1"/>
<proteinExistence type="predicted"/>
<dbReference type="CDD" id="cd01949">
    <property type="entry name" value="GGDEF"/>
    <property type="match status" value="1"/>
</dbReference>
<dbReference type="GO" id="GO:0003677">
    <property type="term" value="F:DNA binding"/>
    <property type="evidence" value="ECO:0007669"/>
    <property type="project" value="UniProtKB-KW"/>
</dbReference>
<dbReference type="SMART" id="SM00267">
    <property type="entry name" value="GGDEF"/>
    <property type="match status" value="1"/>
</dbReference>
<dbReference type="InterPro" id="IPR052163">
    <property type="entry name" value="DGC-Regulatory_Protein"/>
</dbReference>
<evidence type="ECO:0000259" key="4">
    <source>
        <dbReference type="PROSITE" id="PS50887"/>
    </source>
</evidence>
<evidence type="ECO:0000313" key="6">
    <source>
        <dbReference type="Proteomes" id="UP000298246"/>
    </source>
</evidence>
<name>A0A4Y8PQI1_9BACL</name>
<dbReference type="PANTHER" id="PTHR46663:SF2">
    <property type="entry name" value="GGDEF DOMAIN-CONTAINING PROTEIN"/>
    <property type="match status" value="1"/>
</dbReference>
<dbReference type="NCBIfam" id="TIGR00254">
    <property type="entry name" value="GGDEF"/>
    <property type="match status" value="1"/>
</dbReference>
<dbReference type="Proteomes" id="UP000298246">
    <property type="component" value="Unassembled WGS sequence"/>
</dbReference>
<dbReference type="EMBL" id="MYFO01000056">
    <property type="protein sequence ID" value="TFE83144.1"/>
    <property type="molecule type" value="Genomic_DNA"/>
</dbReference>
<dbReference type="Pfam" id="PF13377">
    <property type="entry name" value="Peripla_BP_3"/>
    <property type="match status" value="1"/>
</dbReference>
<dbReference type="SUPFAM" id="SSF53822">
    <property type="entry name" value="Periplasmic binding protein-like I"/>
    <property type="match status" value="1"/>
</dbReference>
<dbReference type="InterPro" id="IPR029787">
    <property type="entry name" value="Nucleotide_cyclase"/>
</dbReference>
<evidence type="ECO:0000256" key="3">
    <source>
        <dbReference type="ARBA" id="ARBA00023163"/>
    </source>
</evidence>
<keyword evidence="2" id="KW-0238">DNA-binding</keyword>
<keyword evidence="1" id="KW-0805">Transcription regulation</keyword>
<keyword evidence="6" id="KW-1185">Reference proteome</keyword>